<accession>A0A1M4T8X0</accession>
<gene>
    <name evidence="1" type="ORF">SAMN02745158_00484</name>
</gene>
<evidence type="ECO:0000313" key="1">
    <source>
        <dbReference type="EMBL" id="SHE40953.1"/>
    </source>
</evidence>
<organism evidence="1 2">
    <name type="scientific">Lactonifactor longoviformis DSM 17459</name>
    <dbReference type="NCBI Taxonomy" id="1122155"/>
    <lineage>
        <taxon>Bacteria</taxon>
        <taxon>Bacillati</taxon>
        <taxon>Bacillota</taxon>
        <taxon>Clostridia</taxon>
        <taxon>Eubacteriales</taxon>
        <taxon>Clostridiaceae</taxon>
        <taxon>Lactonifactor</taxon>
    </lineage>
</organism>
<dbReference type="AlphaFoldDB" id="A0A1M4T8X0"/>
<dbReference type="STRING" id="1122155.SAMN02745158_00484"/>
<sequence length="213" mass="23325">MLLLSGVSEISASLVTLSVKETLVTDQNGKKTEASGLKNGMVIDVVMGEDASIAESYPGQIHGQKEIRIVGQENDVTGMYLDALKEIYQIDPGLNSGVKIMALDLSMSVNMSEAEKSALAYQWDSWLRSQSQDMDVYQKSYDELVEEGMIDTEKLYFPEGMLITIEDKEIKGDSFVFSISKWCSGLGADGLDNCKAVFEDGIGTYTKGTAWIS</sequence>
<proteinExistence type="predicted"/>
<name>A0A1M4T8X0_9CLOT</name>
<keyword evidence="2" id="KW-1185">Reference proteome</keyword>
<evidence type="ECO:0000313" key="2">
    <source>
        <dbReference type="Proteomes" id="UP000184245"/>
    </source>
</evidence>
<reference evidence="1 2" key="1">
    <citation type="submission" date="2016-11" db="EMBL/GenBank/DDBJ databases">
        <authorList>
            <person name="Jaros S."/>
            <person name="Januszkiewicz K."/>
            <person name="Wedrychowicz H."/>
        </authorList>
    </citation>
    <scope>NUCLEOTIDE SEQUENCE [LARGE SCALE GENOMIC DNA]</scope>
    <source>
        <strain evidence="1 2">DSM 17459</strain>
    </source>
</reference>
<protein>
    <submittedName>
        <fullName evidence="1">Uncharacterized protein</fullName>
    </submittedName>
</protein>
<dbReference type="OrthoDB" id="1954601at2"/>
<dbReference type="EMBL" id="FQVI01000001">
    <property type="protein sequence ID" value="SHE40953.1"/>
    <property type="molecule type" value="Genomic_DNA"/>
</dbReference>
<dbReference type="Proteomes" id="UP000184245">
    <property type="component" value="Unassembled WGS sequence"/>
</dbReference>